<dbReference type="PATRIC" id="fig|1410657.5.peg.1256"/>
<keyword evidence="2" id="KW-1185">Reference proteome</keyword>
<gene>
    <name evidence="1" type="ORF">IV49_GL001214</name>
</gene>
<protein>
    <submittedName>
        <fullName evidence="1">Uncharacterized protein</fullName>
    </submittedName>
</protein>
<name>A0A0R2HDQ9_9FIRM</name>
<dbReference type="Pfam" id="PF08713">
    <property type="entry name" value="DNA_alkylation"/>
    <property type="match status" value="1"/>
</dbReference>
<comment type="caution">
    <text evidence="1">The sequence shown here is derived from an EMBL/GenBank/DDBJ whole genome shotgun (WGS) entry which is preliminary data.</text>
</comment>
<dbReference type="Proteomes" id="UP000051841">
    <property type="component" value="Unassembled WGS sequence"/>
</dbReference>
<evidence type="ECO:0000313" key="2">
    <source>
        <dbReference type="Proteomes" id="UP000051841"/>
    </source>
</evidence>
<proteinExistence type="predicted"/>
<dbReference type="InterPro" id="IPR016024">
    <property type="entry name" value="ARM-type_fold"/>
</dbReference>
<dbReference type="EMBL" id="JQBL01000003">
    <property type="protein sequence ID" value="KRN51138.1"/>
    <property type="molecule type" value="Genomic_DNA"/>
</dbReference>
<evidence type="ECO:0000313" key="1">
    <source>
        <dbReference type="EMBL" id="KRN51138.1"/>
    </source>
</evidence>
<dbReference type="SUPFAM" id="SSF48371">
    <property type="entry name" value="ARM repeat"/>
    <property type="match status" value="1"/>
</dbReference>
<dbReference type="RefSeq" id="WP_056995129.1">
    <property type="nucleotide sequence ID" value="NZ_JNKN01000004.1"/>
</dbReference>
<reference evidence="1 2" key="1">
    <citation type="journal article" date="2015" name="Genome Announc.">
        <title>Expanding the biotechnology potential of lactobacilli through comparative genomics of 213 strains and associated genera.</title>
        <authorList>
            <person name="Sun Z."/>
            <person name="Harris H.M."/>
            <person name="McCann A."/>
            <person name="Guo C."/>
            <person name="Argimon S."/>
            <person name="Zhang W."/>
            <person name="Yang X."/>
            <person name="Jeffery I.B."/>
            <person name="Cooney J.C."/>
            <person name="Kagawa T.F."/>
            <person name="Liu W."/>
            <person name="Song Y."/>
            <person name="Salvetti E."/>
            <person name="Wrobel A."/>
            <person name="Rasinkangas P."/>
            <person name="Parkhill J."/>
            <person name="Rea M.C."/>
            <person name="O'Sullivan O."/>
            <person name="Ritari J."/>
            <person name="Douillard F.P."/>
            <person name="Paul Ross R."/>
            <person name="Yang R."/>
            <person name="Briner A.E."/>
            <person name="Felis G.E."/>
            <person name="de Vos W.M."/>
            <person name="Barrangou R."/>
            <person name="Klaenhammer T.R."/>
            <person name="Caufield P.W."/>
            <person name="Cui Y."/>
            <person name="Zhang H."/>
            <person name="O'Toole P.W."/>
        </authorList>
    </citation>
    <scope>NUCLEOTIDE SEQUENCE [LARGE SCALE GENOMIC DNA]</scope>
    <source>
        <strain evidence="1 2">DSM 20405</strain>
    </source>
</reference>
<dbReference type="AlphaFoldDB" id="A0A0R2HDQ9"/>
<dbReference type="InterPro" id="IPR014825">
    <property type="entry name" value="DNA_alkylation"/>
</dbReference>
<accession>A0A0R2HDQ9</accession>
<sequence>MERKVKCNGFKINLTPIGVIFLCQNIHDELFKLQDLHAKPLKSDEHSLFLTHLPHHYYDENQLHAFMISETKDFHEAIRQANIFLPYVNNWTTCNQLNIKAFKKYKNELLPYIKEWLNSNEVHTLRFSIACLMCYFLDEDFNIKYPKLVASSTL</sequence>
<dbReference type="Gene3D" id="1.25.10.90">
    <property type="match status" value="1"/>
</dbReference>
<organism evidence="1 2">
    <name type="scientific">Kandleria vitulina DSM 20405</name>
    <dbReference type="NCBI Taxonomy" id="1410657"/>
    <lineage>
        <taxon>Bacteria</taxon>
        <taxon>Bacillati</taxon>
        <taxon>Bacillota</taxon>
        <taxon>Erysipelotrichia</taxon>
        <taxon>Erysipelotrichales</taxon>
        <taxon>Coprobacillaceae</taxon>
        <taxon>Kandleria</taxon>
    </lineage>
</organism>